<organism evidence="2 3">
    <name type="scientific">Bagarius yarrelli</name>
    <name type="common">Goonch</name>
    <name type="synonym">Bagrus yarrelli</name>
    <dbReference type="NCBI Taxonomy" id="175774"/>
    <lineage>
        <taxon>Eukaryota</taxon>
        <taxon>Metazoa</taxon>
        <taxon>Chordata</taxon>
        <taxon>Craniata</taxon>
        <taxon>Vertebrata</taxon>
        <taxon>Euteleostomi</taxon>
        <taxon>Actinopterygii</taxon>
        <taxon>Neopterygii</taxon>
        <taxon>Teleostei</taxon>
        <taxon>Ostariophysi</taxon>
        <taxon>Siluriformes</taxon>
        <taxon>Sisoridae</taxon>
        <taxon>Sisorinae</taxon>
        <taxon>Bagarius</taxon>
    </lineage>
</organism>
<protein>
    <submittedName>
        <fullName evidence="2">Uncharacterized protein</fullName>
    </submittedName>
</protein>
<dbReference type="Proteomes" id="UP000319801">
    <property type="component" value="Unassembled WGS sequence"/>
</dbReference>
<sequence>MRRSAAPSQLLYGTAAKKSRFVPPAQVHTGAVLNLNPEPKPEFNSVSKSSSELIPTSAPKPAPDNVLNKVQRSLSEKTKDTPTIARVSVMSKALARVLSAVNQEERKENSLEYLDCPLESEQPPTSPLPQQPELPNSHTATPTVFARVEVRVPIKRCGRDFRR</sequence>
<comment type="caution">
    <text evidence="2">The sequence shown here is derived from an EMBL/GenBank/DDBJ whole genome shotgun (WGS) entry which is preliminary data.</text>
</comment>
<dbReference type="EMBL" id="VCAZ01000005">
    <property type="protein sequence ID" value="TSK20256.1"/>
    <property type="molecule type" value="Genomic_DNA"/>
</dbReference>
<accession>A0A556TM67</accession>
<evidence type="ECO:0000313" key="2">
    <source>
        <dbReference type="EMBL" id="TSK20256.1"/>
    </source>
</evidence>
<evidence type="ECO:0000313" key="3">
    <source>
        <dbReference type="Proteomes" id="UP000319801"/>
    </source>
</evidence>
<proteinExistence type="predicted"/>
<keyword evidence="3" id="KW-1185">Reference proteome</keyword>
<dbReference type="AlphaFoldDB" id="A0A556TM67"/>
<name>A0A556TM67_BAGYA</name>
<gene>
    <name evidence="2" type="ORF">Baya_1804</name>
</gene>
<reference evidence="2 3" key="1">
    <citation type="journal article" date="2019" name="Genome Biol. Evol.">
        <title>Whole-Genome Sequencing of the Giant Devil Catfish, Bagarius yarrelli.</title>
        <authorList>
            <person name="Jiang W."/>
            <person name="Lv Y."/>
            <person name="Cheng L."/>
            <person name="Yang K."/>
            <person name="Chao B."/>
            <person name="Wang X."/>
            <person name="Li Y."/>
            <person name="Pan X."/>
            <person name="You X."/>
            <person name="Zhang Y."/>
            <person name="Yang J."/>
            <person name="Li J."/>
            <person name="Zhang X."/>
            <person name="Liu S."/>
            <person name="Sun C."/>
            <person name="Yang J."/>
            <person name="Shi Q."/>
        </authorList>
    </citation>
    <scope>NUCLEOTIDE SEQUENCE [LARGE SCALE GENOMIC DNA]</scope>
    <source>
        <strain evidence="2">JWS20170419001</strain>
        <tissue evidence="2">Muscle</tissue>
    </source>
</reference>
<feature type="compositionally biased region" description="Polar residues" evidence="1">
    <location>
        <begin position="133"/>
        <end position="142"/>
    </location>
</feature>
<feature type="region of interest" description="Disordered" evidence="1">
    <location>
        <begin position="32"/>
        <end position="65"/>
    </location>
</feature>
<evidence type="ECO:0000256" key="1">
    <source>
        <dbReference type="SAM" id="MobiDB-lite"/>
    </source>
</evidence>
<feature type="compositionally biased region" description="Polar residues" evidence="1">
    <location>
        <begin position="44"/>
        <end position="54"/>
    </location>
</feature>
<feature type="region of interest" description="Disordered" evidence="1">
    <location>
        <begin position="117"/>
        <end position="142"/>
    </location>
</feature>